<dbReference type="SUPFAM" id="SSF52980">
    <property type="entry name" value="Restriction endonuclease-like"/>
    <property type="match status" value="1"/>
</dbReference>
<dbReference type="AlphaFoldDB" id="A0A4U0EN11"/>
<comment type="caution">
    <text evidence="2">The sequence shown here is derived from an EMBL/GenBank/DDBJ whole genome shotgun (WGS) entry which is preliminary data.</text>
</comment>
<dbReference type="RefSeq" id="WP_136844734.1">
    <property type="nucleotide sequence ID" value="NZ_SUPL01000008.1"/>
</dbReference>
<dbReference type="InterPro" id="IPR007569">
    <property type="entry name" value="DUF559"/>
</dbReference>
<proteinExistence type="predicted"/>
<organism evidence="2 3">
    <name type="scientific">Pontimicrobium aquaticum</name>
    <dbReference type="NCBI Taxonomy" id="2565367"/>
    <lineage>
        <taxon>Bacteria</taxon>
        <taxon>Pseudomonadati</taxon>
        <taxon>Bacteroidota</taxon>
        <taxon>Flavobacteriia</taxon>
        <taxon>Flavobacteriales</taxon>
        <taxon>Flavobacteriaceae</taxon>
        <taxon>Pontimicrobium</taxon>
    </lineage>
</organism>
<evidence type="ECO:0000313" key="2">
    <source>
        <dbReference type="EMBL" id="TJY32890.1"/>
    </source>
</evidence>
<dbReference type="Proteomes" id="UP000307657">
    <property type="component" value="Unassembled WGS sequence"/>
</dbReference>
<evidence type="ECO:0000259" key="1">
    <source>
        <dbReference type="Pfam" id="PF04480"/>
    </source>
</evidence>
<dbReference type="CDD" id="cd01038">
    <property type="entry name" value="Endonuclease_DUF559"/>
    <property type="match status" value="1"/>
</dbReference>
<reference evidence="2 3" key="1">
    <citation type="submission" date="2019-04" db="EMBL/GenBank/DDBJ databases">
        <title>Lacinutrix sp. nov., isolated from marine water.</title>
        <authorList>
            <person name="Kim W."/>
        </authorList>
    </citation>
    <scope>NUCLEOTIDE SEQUENCE [LARGE SCALE GENOMIC DNA]</scope>
    <source>
        <strain evidence="2 3">CAU 1491</strain>
    </source>
</reference>
<dbReference type="GO" id="GO:0004519">
    <property type="term" value="F:endonuclease activity"/>
    <property type="evidence" value="ECO:0007669"/>
    <property type="project" value="UniProtKB-KW"/>
</dbReference>
<dbReference type="PANTHER" id="PTHR38590">
    <property type="entry name" value="BLL0828 PROTEIN"/>
    <property type="match status" value="1"/>
</dbReference>
<keyword evidence="3" id="KW-1185">Reference proteome</keyword>
<accession>A0A4U0EN11</accession>
<sequence>MPKKRIHTKPELKTLRKQLRQNLTPAEAFLWKHLKARQFEGKRFTKQHSIKNYIVDFYCASERLIIELDGEVHNNAIAKQYDIKRTEELEALGFKVIRFENRMVFENLASVFNEIKNQFRS</sequence>
<dbReference type="EMBL" id="SUPL01000008">
    <property type="protein sequence ID" value="TJY32890.1"/>
    <property type="molecule type" value="Genomic_DNA"/>
</dbReference>
<evidence type="ECO:0000313" key="3">
    <source>
        <dbReference type="Proteomes" id="UP000307657"/>
    </source>
</evidence>
<feature type="domain" description="DUF559" evidence="1">
    <location>
        <begin position="13"/>
        <end position="118"/>
    </location>
</feature>
<protein>
    <submittedName>
        <fullName evidence="2">Endonuclease domain-containing protein</fullName>
    </submittedName>
</protein>
<dbReference type="OrthoDB" id="9798754at2"/>
<keyword evidence="2" id="KW-0378">Hydrolase</keyword>
<dbReference type="InterPro" id="IPR011335">
    <property type="entry name" value="Restrct_endonuc-II-like"/>
</dbReference>
<gene>
    <name evidence="2" type="ORF">E5167_13720</name>
</gene>
<dbReference type="Pfam" id="PF04480">
    <property type="entry name" value="DUF559"/>
    <property type="match status" value="1"/>
</dbReference>
<dbReference type="PANTHER" id="PTHR38590:SF1">
    <property type="entry name" value="BLL0828 PROTEIN"/>
    <property type="match status" value="1"/>
</dbReference>
<dbReference type="Gene3D" id="3.40.960.10">
    <property type="entry name" value="VSR Endonuclease"/>
    <property type="match status" value="1"/>
</dbReference>
<keyword evidence="2" id="KW-0540">Nuclease</keyword>
<name>A0A4U0EN11_9FLAO</name>
<keyword evidence="2" id="KW-0255">Endonuclease</keyword>
<dbReference type="InterPro" id="IPR047216">
    <property type="entry name" value="Endonuclease_DUF559_bact"/>
</dbReference>